<feature type="region of interest" description="Disordered" evidence="5">
    <location>
        <begin position="177"/>
        <end position="226"/>
    </location>
</feature>
<keyword evidence="4" id="KW-0539">Nucleus</keyword>
<feature type="compositionally biased region" description="Polar residues" evidence="5">
    <location>
        <begin position="215"/>
        <end position="225"/>
    </location>
</feature>
<dbReference type="GO" id="GO:0003677">
    <property type="term" value="F:DNA binding"/>
    <property type="evidence" value="ECO:0007669"/>
    <property type="project" value="UniProtKB-KW"/>
</dbReference>
<evidence type="ECO:0000313" key="7">
    <source>
        <dbReference type="EMBL" id="KAJ2893941.1"/>
    </source>
</evidence>
<evidence type="ECO:0000256" key="1">
    <source>
        <dbReference type="ARBA" id="ARBA00004123"/>
    </source>
</evidence>
<evidence type="ECO:0000313" key="8">
    <source>
        <dbReference type="Proteomes" id="UP001201980"/>
    </source>
</evidence>
<evidence type="ECO:0000256" key="4">
    <source>
        <dbReference type="ARBA" id="ARBA00023242"/>
    </source>
</evidence>
<evidence type="ECO:0000256" key="2">
    <source>
        <dbReference type="ARBA" id="ARBA00022723"/>
    </source>
</evidence>
<organism evidence="7 8">
    <name type="scientific">Zalerion maritima</name>
    <dbReference type="NCBI Taxonomy" id="339359"/>
    <lineage>
        <taxon>Eukaryota</taxon>
        <taxon>Fungi</taxon>
        <taxon>Dikarya</taxon>
        <taxon>Ascomycota</taxon>
        <taxon>Pezizomycotina</taxon>
        <taxon>Sordariomycetes</taxon>
        <taxon>Lulworthiomycetidae</taxon>
        <taxon>Lulworthiales</taxon>
        <taxon>Lulworthiaceae</taxon>
        <taxon>Zalerion</taxon>
    </lineage>
</organism>
<comment type="subcellular location">
    <subcellularLocation>
        <location evidence="1">Nucleus</location>
    </subcellularLocation>
</comment>
<dbReference type="InterPro" id="IPR007219">
    <property type="entry name" value="XnlR_reg_dom"/>
</dbReference>
<feature type="region of interest" description="Disordered" evidence="5">
    <location>
        <begin position="623"/>
        <end position="644"/>
    </location>
</feature>
<gene>
    <name evidence="7" type="ORF">MKZ38_008064</name>
</gene>
<feature type="compositionally biased region" description="Basic and acidic residues" evidence="5">
    <location>
        <begin position="631"/>
        <end position="640"/>
    </location>
</feature>
<comment type="caution">
    <text evidence="7">The sequence shown here is derived from an EMBL/GenBank/DDBJ whole genome shotgun (WGS) entry which is preliminary data.</text>
</comment>
<dbReference type="CDD" id="cd12148">
    <property type="entry name" value="fungal_TF_MHR"/>
    <property type="match status" value="1"/>
</dbReference>
<dbReference type="Pfam" id="PF04082">
    <property type="entry name" value="Fungal_trans"/>
    <property type="match status" value="1"/>
</dbReference>
<keyword evidence="3" id="KW-0238">DNA-binding</keyword>
<dbReference type="GO" id="GO:0008270">
    <property type="term" value="F:zinc ion binding"/>
    <property type="evidence" value="ECO:0007669"/>
    <property type="project" value="InterPro"/>
</dbReference>
<feature type="compositionally biased region" description="Low complexity" evidence="5">
    <location>
        <begin position="184"/>
        <end position="198"/>
    </location>
</feature>
<evidence type="ECO:0000256" key="3">
    <source>
        <dbReference type="ARBA" id="ARBA00023125"/>
    </source>
</evidence>
<dbReference type="Proteomes" id="UP001201980">
    <property type="component" value="Unassembled WGS sequence"/>
</dbReference>
<proteinExistence type="predicted"/>
<dbReference type="InterPro" id="IPR050987">
    <property type="entry name" value="AtrR-like"/>
</dbReference>
<feature type="region of interest" description="Disordered" evidence="5">
    <location>
        <begin position="87"/>
        <end position="115"/>
    </location>
</feature>
<dbReference type="GO" id="GO:0006351">
    <property type="term" value="P:DNA-templated transcription"/>
    <property type="evidence" value="ECO:0007669"/>
    <property type="project" value="InterPro"/>
</dbReference>
<sequence>MFLPKHGEQYDWVYIHQIPSPSSRSPLVNPEKHVHIILRSDFSVFAQSQWSTITTVPSRGKRQQRRKCSGVEAEQSIRTARILPKTEGRRRGWGSRRRPSQGFHTPTHSLKNNGNPATFFSFSHLPTVVPDRSLRDHDGTDEAKSLRFLQDQKSPMFGHSGTMRQLQINTILTACTSPPPCKRSPSTSTPNPASASPPLSQPPSSRPASFPQVPLPSNSLPSTTERPCALPALHIDRLLAEARSLTGAGQERPTTFRDNQLFIRATASLTFFSEPRLSSISTQLGNQRVNELLHRITHAIRSRMKPSDPISVAISGAESSPRPDTAAAKSYVKSFFQDVYPTFPFLNRAEFEAKIVSASETQQQVSQSPAFSALYYTILALGCHCQQDGGSFEPGHGLAWQHFSVALRLFPQLSTLPDSLVLLQALTAMAIFGLSVSCVAIEHSIVSEAAQRARNLAGAEQTRSSAASYHQTFWVLYSVEKLSSFYFGRCSDLFDNDITVPIPVVPVSIYSGGFDWYLTFARHARLLSRALTSLFSPGAAGSPPSQLLSTISELQGELEAWRLSIPPPFRPQGSDSHGPALSKAVIPTHQVARRVGLWTHYLYHSFHLILSRASLHLLGSLEDGGGGGGGPEREEKEEQSSRGMYTSARRILELIKFVDLETHSPLWISLGIPLWALFVLFDFVLHHPAHPDTGSNLALLDMVGGHFGHVEYASNGALPGSLITEFVYVAREYVNDVNRQRAIQAQGDVPKLRQTPGVAGGIASPALADKEPLARQQPLLLQPVQRQGQGQGQGQGQEQGQQPQGFDLEAKVGSTTLPTARPVSAQFPPSLESATAFVNNDASWFGDDLDATQTLGADVMNLFTYFIPDGDLSMM</sequence>
<evidence type="ECO:0000256" key="5">
    <source>
        <dbReference type="SAM" id="MobiDB-lite"/>
    </source>
</evidence>
<feature type="compositionally biased region" description="Polar residues" evidence="5">
    <location>
        <begin position="102"/>
        <end position="115"/>
    </location>
</feature>
<keyword evidence="2" id="KW-0479">Metal-binding</keyword>
<dbReference type="PANTHER" id="PTHR46910">
    <property type="entry name" value="TRANSCRIPTION FACTOR PDR1"/>
    <property type="match status" value="1"/>
</dbReference>
<evidence type="ECO:0000259" key="6">
    <source>
        <dbReference type="Pfam" id="PF04082"/>
    </source>
</evidence>
<reference evidence="7" key="1">
    <citation type="submission" date="2022-07" db="EMBL/GenBank/DDBJ databases">
        <title>Draft genome sequence of Zalerion maritima ATCC 34329, a (micro)plastics degrading marine fungus.</title>
        <authorList>
            <person name="Paco A."/>
            <person name="Goncalves M.F.M."/>
            <person name="Rocha-Santos T.A.P."/>
            <person name="Alves A."/>
        </authorList>
    </citation>
    <scope>NUCLEOTIDE SEQUENCE</scope>
    <source>
        <strain evidence="7">ATCC 34329</strain>
    </source>
</reference>
<accession>A0AAD5RI41</accession>
<dbReference type="GO" id="GO:0005634">
    <property type="term" value="C:nucleus"/>
    <property type="evidence" value="ECO:0007669"/>
    <property type="project" value="UniProtKB-SubCell"/>
</dbReference>
<dbReference type="EMBL" id="JAKWBI020000547">
    <property type="protein sequence ID" value="KAJ2893941.1"/>
    <property type="molecule type" value="Genomic_DNA"/>
</dbReference>
<name>A0AAD5RI41_9PEZI</name>
<dbReference type="AlphaFoldDB" id="A0AAD5RI41"/>
<dbReference type="GO" id="GO:0003700">
    <property type="term" value="F:DNA-binding transcription factor activity"/>
    <property type="evidence" value="ECO:0007669"/>
    <property type="project" value="InterPro"/>
</dbReference>
<feature type="domain" description="Xylanolytic transcriptional activator regulatory" evidence="6">
    <location>
        <begin position="333"/>
        <end position="562"/>
    </location>
</feature>
<dbReference type="PANTHER" id="PTHR46910:SF3">
    <property type="entry name" value="HALOTOLERANCE PROTEIN 9-RELATED"/>
    <property type="match status" value="1"/>
</dbReference>
<protein>
    <submittedName>
        <fullName evidence="7">Fungal Zn2-Cys6 binuclear cluster domain-containing protein</fullName>
    </submittedName>
</protein>
<keyword evidence="8" id="KW-1185">Reference proteome</keyword>